<organism evidence="3 4">
    <name type="scientific">Nesidiocoris tenuis</name>
    <dbReference type="NCBI Taxonomy" id="355587"/>
    <lineage>
        <taxon>Eukaryota</taxon>
        <taxon>Metazoa</taxon>
        <taxon>Ecdysozoa</taxon>
        <taxon>Arthropoda</taxon>
        <taxon>Hexapoda</taxon>
        <taxon>Insecta</taxon>
        <taxon>Pterygota</taxon>
        <taxon>Neoptera</taxon>
        <taxon>Paraneoptera</taxon>
        <taxon>Hemiptera</taxon>
        <taxon>Heteroptera</taxon>
        <taxon>Panheteroptera</taxon>
        <taxon>Cimicomorpha</taxon>
        <taxon>Miridae</taxon>
        <taxon>Dicyphina</taxon>
        <taxon>Nesidiocoris</taxon>
    </lineage>
</organism>
<protein>
    <recommendedName>
        <fullName evidence="5">Saposin B-type domain-containing protein</fullName>
    </recommendedName>
</protein>
<evidence type="ECO:0000313" key="4">
    <source>
        <dbReference type="Proteomes" id="UP000479000"/>
    </source>
</evidence>
<dbReference type="OrthoDB" id="6631139at2759"/>
<proteinExistence type="predicted"/>
<evidence type="ECO:0000256" key="1">
    <source>
        <dbReference type="SAM" id="MobiDB-lite"/>
    </source>
</evidence>
<name>A0A6H5HS28_9HEMI</name>
<sequence>MKRLIVLLALGCAAAAVNGSSIEKLLTSAIDECLGAPSIEKCLRKQVLDHLGRPRSMPEGDDGQMLVKRLEEITADNTFTLELPELCQKLGMAKMNMQPAMPATPMDATMPPPMYGPPPPSYGPPTYGPPTTAATNSYDPPPSSSWEPAPGPYARYDASAHQLAYSAYTASPSAKGQSWVGTH</sequence>
<keyword evidence="2" id="KW-0732">Signal</keyword>
<evidence type="ECO:0000256" key="2">
    <source>
        <dbReference type="SAM" id="SignalP"/>
    </source>
</evidence>
<feature type="region of interest" description="Disordered" evidence="1">
    <location>
        <begin position="110"/>
        <end position="151"/>
    </location>
</feature>
<keyword evidence="4" id="KW-1185">Reference proteome</keyword>
<dbReference type="EMBL" id="CADCXU010034480">
    <property type="protein sequence ID" value="CAB0019734.1"/>
    <property type="molecule type" value="Genomic_DNA"/>
</dbReference>
<gene>
    <name evidence="3" type="ORF">NTEN_LOCUS23415</name>
</gene>
<reference evidence="3 4" key="1">
    <citation type="submission" date="2020-02" db="EMBL/GenBank/DDBJ databases">
        <authorList>
            <person name="Ferguson B K."/>
        </authorList>
    </citation>
    <scope>NUCLEOTIDE SEQUENCE [LARGE SCALE GENOMIC DNA]</scope>
</reference>
<feature type="chain" id="PRO_5026296520" description="Saposin B-type domain-containing protein" evidence="2">
    <location>
        <begin position="20"/>
        <end position="183"/>
    </location>
</feature>
<evidence type="ECO:0000313" key="3">
    <source>
        <dbReference type="EMBL" id="CAB0019734.1"/>
    </source>
</evidence>
<evidence type="ECO:0008006" key="5">
    <source>
        <dbReference type="Google" id="ProtNLM"/>
    </source>
</evidence>
<feature type="signal peptide" evidence="2">
    <location>
        <begin position="1"/>
        <end position="19"/>
    </location>
</feature>
<feature type="compositionally biased region" description="Pro residues" evidence="1">
    <location>
        <begin position="110"/>
        <end position="128"/>
    </location>
</feature>
<dbReference type="Proteomes" id="UP000479000">
    <property type="component" value="Unassembled WGS sequence"/>
</dbReference>
<accession>A0A6H5HS28</accession>
<dbReference type="AlphaFoldDB" id="A0A6H5HS28"/>